<accession>A0A948RT66</accession>
<reference evidence="6" key="1">
    <citation type="submission" date="2021-05" db="EMBL/GenBank/DDBJ databases">
        <title>Energy efficiency and biological interactions define the core microbiome of deep oligotrophic groundwater.</title>
        <authorList>
            <person name="Mehrshad M."/>
            <person name="Lopez-Fernandez M."/>
            <person name="Bell E."/>
            <person name="Bernier-Latmani R."/>
            <person name="Bertilsson S."/>
            <person name="Dopson M."/>
        </authorList>
    </citation>
    <scope>NUCLEOTIDE SEQUENCE</scope>
    <source>
        <strain evidence="6">Modern_marine.mb.64</strain>
    </source>
</reference>
<evidence type="ECO:0000256" key="4">
    <source>
        <dbReference type="ARBA" id="ARBA00023136"/>
    </source>
</evidence>
<evidence type="ECO:0000256" key="3">
    <source>
        <dbReference type="ARBA" id="ARBA00022989"/>
    </source>
</evidence>
<evidence type="ECO:0000313" key="7">
    <source>
        <dbReference type="Proteomes" id="UP000777784"/>
    </source>
</evidence>
<dbReference type="Gene3D" id="3.30.1150.10">
    <property type="match status" value="1"/>
</dbReference>
<sequence>MGFLQITSFHRQWMMTLWLPLLMGVTGIGSSFAWVICPECDPPVQEASRFCEQCGSSFFADGETGGPRVGLIYVAMKDKDRALIWAGPDTLCPILSPAGILAENPNEGVRVAWAEIDYYLPEMGILKLRDGTLYDEEHLKVGQNNPWCARPPRLPARLLTRPWVTDEWVFTPKGETIPLSHVQVLSTNWPALQEGKREWARRRIGSRPLRPFQSDEDRKSLSRIPEVVKREDPVYPQIPDRHLKGRVMIDILIDPEGTPLTAVSIYPTAESESLQMAAIEAAYAWRFKSARSGRRGLYAWIPVPFDFNE</sequence>
<dbReference type="InterPro" id="IPR006260">
    <property type="entry name" value="TonB/TolA_C"/>
</dbReference>
<comment type="caution">
    <text evidence="6">The sequence shown here is derived from an EMBL/GenBank/DDBJ whole genome shotgun (WGS) entry which is preliminary data.</text>
</comment>
<dbReference type="InterPro" id="IPR037682">
    <property type="entry name" value="TonB_C"/>
</dbReference>
<comment type="subcellular location">
    <subcellularLocation>
        <location evidence="1">Membrane</location>
        <topology evidence="1">Single-pass membrane protein</topology>
    </subcellularLocation>
</comment>
<name>A0A948RT66_UNCEI</name>
<keyword evidence="2" id="KW-0812">Transmembrane</keyword>
<feature type="domain" description="TonB C-terminal" evidence="5">
    <location>
        <begin position="233"/>
        <end position="308"/>
    </location>
</feature>
<evidence type="ECO:0000313" key="6">
    <source>
        <dbReference type="EMBL" id="MBU2689551.1"/>
    </source>
</evidence>
<dbReference type="NCBIfam" id="TIGR01352">
    <property type="entry name" value="tonB_Cterm"/>
    <property type="match status" value="1"/>
</dbReference>
<organism evidence="6 7">
    <name type="scientific">Eiseniibacteriota bacterium</name>
    <dbReference type="NCBI Taxonomy" id="2212470"/>
    <lineage>
        <taxon>Bacteria</taxon>
        <taxon>Candidatus Eiseniibacteriota</taxon>
    </lineage>
</organism>
<keyword evidence="4" id="KW-0472">Membrane</keyword>
<dbReference type="SUPFAM" id="SSF74653">
    <property type="entry name" value="TolA/TonB C-terminal domain"/>
    <property type="match status" value="1"/>
</dbReference>
<dbReference type="GO" id="GO:0055085">
    <property type="term" value="P:transmembrane transport"/>
    <property type="evidence" value="ECO:0007669"/>
    <property type="project" value="InterPro"/>
</dbReference>
<dbReference type="Pfam" id="PF03544">
    <property type="entry name" value="TonB_C"/>
    <property type="match status" value="1"/>
</dbReference>
<proteinExistence type="predicted"/>
<evidence type="ECO:0000259" key="5">
    <source>
        <dbReference type="Pfam" id="PF03544"/>
    </source>
</evidence>
<dbReference type="EMBL" id="JAHJDP010000011">
    <property type="protein sequence ID" value="MBU2689551.1"/>
    <property type="molecule type" value="Genomic_DNA"/>
</dbReference>
<protein>
    <submittedName>
        <fullName evidence="6">TonB family protein</fullName>
    </submittedName>
</protein>
<gene>
    <name evidence="6" type="ORF">KJ970_01365</name>
</gene>
<dbReference type="AlphaFoldDB" id="A0A948RT66"/>
<evidence type="ECO:0000256" key="1">
    <source>
        <dbReference type="ARBA" id="ARBA00004167"/>
    </source>
</evidence>
<dbReference type="GO" id="GO:0016020">
    <property type="term" value="C:membrane"/>
    <property type="evidence" value="ECO:0007669"/>
    <property type="project" value="UniProtKB-SubCell"/>
</dbReference>
<evidence type="ECO:0000256" key="2">
    <source>
        <dbReference type="ARBA" id="ARBA00022692"/>
    </source>
</evidence>
<dbReference type="Proteomes" id="UP000777784">
    <property type="component" value="Unassembled WGS sequence"/>
</dbReference>
<keyword evidence="3" id="KW-1133">Transmembrane helix</keyword>